<organism evidence="1 2">
    <name type="scientific">Catharanthus roseus</name>
    <name type="common">Madagascar periwinkle</name>
    <name type="synonym">Vinca rosea</name>
    <dbReference type="NCBI Taxonomy" id="4058"/>
    <lineage>
        <taxon>Eukaryota</taxon>
        <taxon>Viridiplantae</taxon>
        <taxon>Streptophyta</taxon>
        <taxon>Embryophyta</taxon>
        <taxon>Tracheophyta</taxon>
        <taxon>Spermatophyta</taxon>
        <taxon>Magnoliopsida</taxon>
        <taxon>eudicotyledons</taxon>
        <taxon>Gunneridae</taxon>
        <taxon>Pentapetalae</taxon>
        <taxon>asterids</taxon>
        <taxon>lamiids</taxon>
        <taxon>Gentianales</taxon>
        <taxon>Apocynaceae</taxon>
        <taxon>Rauvolfioideae</taxon>
        <taxon>Vinceae</taxon>
        <taxon>Catharanthinae</taxon>
        <taxon>Catharanthus</taxon>
    </lineage>
</organism>
<proteinExistence type="predicted"/>
<comment type="caution">
    <text evidence="1">The sequence shown here is derived from an EMBL/GenBank/DDBJ whole genome shotgun (WGS) entry which is preliminary data.</text>
</comment>
<sequence>MPLASFLSSVLGVTGAVLPEKKEAISAEKEEERLDCYFVMDLQIHTIVVSEPRNDFSFPVLLSTGGWTSRVTPDFSIPDSRSSWIWLREASSKPSLFISV</sequence>
<gene>
    <name evidence="1" type="ORF">M9H77_29824</name>
</gene>
<dbReference type="EMBL" id="CM044707">
    <property type="protein sequence ID" value="KAI5652637.1"/>
    <property type="molecule type" value="Genomic_DNA"/>
</dbReference>
<accession>A0ACB9ZY43</accession>
<evidence type="ECO:0000313" key="1">
    <source>
        <dbReference type="EMBL" id="KAI5652637.1"/>
    </source>
</evidence>
<protein>
    <submittedName>
        <fullName evidence="1">Uncharacterized protein</fullName>
    </submittedName>
</protein>
<dbReference type="Proteomes" id="UP001060085">
    <property type="component" value="Linkage Group LG07"/>
</dbReference>
<keyword evidence="2" id="KW-1185">Reference proteome</keyword>
<evidence type="ECO:0000313" key="2">
    <source>
        <dbReference type="Proteomes" id="UP001060085"/>
    </source>
</evidence>
<reference evidence="2" key="1">
    <citation type="journal article" date="2023" name="Nat. Plants">
        <title>Single-cell RNA sequencing provides a high-resolution roadmap for understanding the multicellular compartmentation of specialized metabolism.</title>
        <authorList>
            <person name="Sun S."/>
            <person name="Shen X."/>
            <person name="Li Y."/>
            <person name="Li Y."/>
            <person name="Wang S."/>
            <person name="Li R."/>
            <person name="Zhang H."/>
            <person name="Shen G."/>
            <person name="Guo B."/>
            <person name="Wei J."/>
            <person name="Xu J."/>
            <person name="St-Pierre B."/>
            <person name="Chen S."/>
            <person name="Sun C."/>
        </authorList>
    </citation>
    <scope>NUCLEOTIDE SEQUENCE [LARGE SCALE GENOMIC DNA]</scope>
</reference>
<name>A0ACB9ZY43_CATRO</name>